<feature type="compositionally biased region" description="Basic and acidic residues" evidence="2">
    <location>
        <begin position="660"/>
        <end position="714"/>
    </location>
</feature>
<dbReference type="CDD" id="cd00054">
    <property type="entry name" value="EGF_CA"/>
    <property type="match status" value="1"/>
</dbReference>
<evidence type="ECO:0000256" key="3">
    <source>
        <dbReference type="SAM" id="Phobius"/>
    </source>
</evidence>
<feature type="domain" description="DOMON" evidence="5">
    <location>
        <begin position="702"/>
        <end position="827"/>
    </location>
</feature>
<feature type="compositionally biased region" description="Pro residues" evidence="2">
    <location>
        <begin position="1314"/>
        <end position="1328"/>
    </location>
</feature>
<comment type="caution">
    <text evidence="1">Lacks conserved residue(s) required for the propagation of feature annotation.</text>
</comment>
<reference evidence="6 7" key="1">
    <citation type="submission" date="2024-06" db="EMBL/GenBank/DDBJ databases">
        <title>A chromosome-level genome assembly of beet webworm, Loxostege sticticalis.</title>
        <authorList>
            <person name="Zhang Y."/>
        </authorList>
    </citation>
    <scope>NUCLEOTIDE SEQUENCE [LARGE SCALE GENOMIC DNA]</scope>
    <source>
        <strain evidence="6">AQ028</strain>
        <tissue evidence="6">Male pupae</tissue>
    </source>
</reference>
<feature type="compositionally biased region" description="Pro residues" evidence="2">
    <location>
        <begin position="467"/>
        <end position="481"/>
    </location>
</feature>
<dbReference type="InterPro" id="IPR045266">
    <property type="entry name" value="DOH_DOMON"/>
</dbReference>
<dbReference type="Gene3D" id="2.60.40.1210">
    <property type="entry name" value="Cellobiose dehydrogenase, cytochrome domain"/>
    <property type="match status" value="1"/>
</dbReference>
<gene>
    <name evidence="6" type="ORF">ABMA28_010340</name>
</gene>
<dbReference type="SMART" id="SM00664">
    <property type="entry name" value="DoH"/>
    <property type="match status" value="2"/>
</dbReference>
<dbReference type="PANTHER" id="PTHR46901">
    <property type="entry name" value="GH04942P"/>
    <property type="match status" value="1"/>
</dbReference>
<feature type="compositionally biased region" description="Pro residues" evidence="2">
    <location>
        <begin position="647"/>
        <end position="659"/>
    </location>
</feature>
<keyword evidence="1" id="KW-0245">EGF-like domain</keyword>
<feature type="compositionally biased region" description="Low complexity" evidence="2">
    <location>
        <begin position="351"/>
        <end position="367"/>
    </location>
</feature>
<feature type="disulfide bond" evidence="1">
    <location>
        <begin position="217"/>
        <end position="226"/>
    </location>
</feature>
<keyword evidence="3" id="KW-0472">Membrane</keyword>
<feature type="region of interest" description="Disordered" evidence="2">
    <location>
        <begin position="291"/>
        <end position="717"/>
    </location>
</feature>
<comment type="caution">
    <text evidence="6">The sequence shown here is derived from an EMBL/GenBank/DDBJ whole genome shotgun (WGS) entry which is preliminary data.</text>
</comment>
<dbReference type="PROSITE" id="PS50836">
    <property type="entry name" value="DOMON"/>
    <property type="match status" value="2"/>
</dbReference>
<name>A0ABD0SB26_LOXSC</name>
<feature type="compositionally biased region" description="Basic and acidic residues" evidence="2">
    <location>
        <begin position="518"/>
        <end position="540"/>
    </location>
</feature>
<evidence type="ECO:0000259" key="5">
    <source>
        <dbReference type="PROSITE" id="PS50836"/>
    </source>
</evidence>
<dbReference type="CDD" id="cd09631">
    <property type="entry name" value="DOMON_DOH"/>
    <property type="match status" value="2"/>
</dbReference>
<evidence type="ECO:0008006" key="8">
    <source>
        <dbReference type="Google" id="ProtNLM"/>
    </source>
</evidence>
<feature type="transmembrane region" description="Helical" evidence="3">
    <location>
        <begin position="1238"/>
        <end position="1261"/>
    </location>
</feature>
<keyword evidence="3" id="KW-1133">Transmembrane helix</keyword>
<protein>
    <recommendedName>
        <fullName evidence="8">Cell surface glycoprotein 1</fullName>
    </recommendedName>
</protein>
<feature type="region of interest" description="Disordered" evidence="2">
    <location>
        <begin position="1290"/>
        <end position="1368"/>
    </location>
</feature>
<dbReference type="Proteomes" id="UP001549921">
    <property type="component" value="Unassembled WGS sequence"/>
</dbReference>
<feature type="domain" description="EGF-like" evidence="4">
    <location>
        <begin position="186"/>
        <end position="227"/>
    </location>
</feature>
<dbReference type="PROSITE" id="PS00022">
    <property type="entry name" value="EGF_1"/>
    <property type="match status" value="1"/>
</dbReference>
<organism evidence="6 7">
    <name type="scientific">Loxostege sticticalis</name>
    <name type="common">Beet webworm moth</name>
    <dbReference type="NCBI Taxonomy" id="481309"/>
    <lineage>
        <taxon>Eukaryota</taxon>
        <taxon>Metazoa</taxon>
        <taxon>Ecdysozoa</taxon>
        <taxon>Arthropoda</taxon>
        <taxon>Hexapoda</taxon>
        <taxon>Insecta</taxon>
        <taxon>Pterygota</taxon>
        <taxon>Neoptera</taxon>
        <taxon>Endopterygota</taxon>
        <taxon>Lepidoptera</taxon>
        <taxon>Glossata</taxon>
        <taxon>Ditrysia</taxon>
        <taxon>Pyraloidea</taxon>
        <taxon>Crambidae</taxon>
        <taxon>Pyraustinae</taxon>
        <taxon>Loxostege</taxon>
    </lineage>
</organism>
<sequence length="1439" mass="158865">MADIYRVTLVCAVFSAVCVCVSGHVALTYPPARRFDLDFLDNSRTKPPCGMPKGTLKTSFLAGSTFTVHWHLAYAHRGGFSLRILDELERPVLDLTPRAAGSEFVRDDVTAQKYEVRLPSDFTCENCTLQLQREAGEWGANYRFWSCADIDIVSRKDYHETCSGHGFHILGRCKCNKMYYGARCQFSDECLEDTDCGLRGKCVDTNATEAPARVCYCPFGFYGKGCNKKAPWKDKKVNLGLYTKKELSKEFNLYWRVLKDEAEIEVIMMVNGTSYAGLGWRPSGLTKQCKNFPVLGPSIDEKQSTPKPEPLPEPEPKAEPEPAPEPKAEPAPEPSAEPKAEPEPKPEPKAVPEASAEPAAEPTAEPEPSSEPEPTAEPKAEPEPSPEPKSEPEPTSEPTTQATENDNRNKRVAMHSLDGFDFKNLGNDVTVKTSISYKVSSSKGRRKRETSTNSNVETTTSINPETTPIPEPEPTSEPEPTPESKLETGPKFKPKPKFAPKSKHLPLNHSALNPIPESKLEPESTPEPKSEPEPTAEPKSEPVPTPEPKSEPEPSPEPKSEPEPSSEPKSEPEPTPEPKSEPEPTPEPKSEPSREPKSGPEPKSEPEPTPEPKSEPEPTPEPKSEPEPSPEPKSEPEPSPEPKSEPEPTPEPKSQPEPSPEPKSEPEPSPEPKSEPEPSPEPKSEPEPSPEPKSEPEPTPEPKSESTPEPKAESDTETLLVKGLKEEAGYFPAHEYAPKFDFNPMDCTDIVIGTARGNYHRVLDYYTRDRSTPRVDTFWGGHDDITAAAGFEENGVTTIMFRKKIKAKEPTDHSIVDDLMHVIWARGQEPNKYVHSPPSGLEKGTAATGDFYRQDELKYHGHGSQRGVTRINFFEETKSSISGGVFPLPDKCGGYWQHPTNCSPSNNTCEYYASWEYLGLKRGKDSIRFTIKTKHTNLWTGIGFSNDRKMSQTDAIIGWVESRSGRPFLMDTWVSGYSAPRVDPRQDLSKEAGSLVDGVTTLTFVRKRDTGDQKDLAFTDTQCLYMMFITQGGNFEPVNKRTSKHLQTPVISENRVCIKPCGPEPPEDEVTTEPTIPGLSSYIMLIRITGLAESFKPPAPGTKEYEDLSKQVAENLANEIKRNKGFQGVTVNGFMQNETSAIIAELTLKSIDSNLIEGSSARSLDGAVSLAPNATDKDGERLKWEAAVRDTLAQGRVGNLNVDPEFLVFEPMSIVSTRPQDEESGNARTFFGLAETKLYVVVGCVAALILVSLLQAVCTLYRGRGNSKGKDQLIPTSAWKDYSPSNTNYAFEPFENDDKYNSTTSTAHRSSRPPSTPLRPTGPPPPRPSSAHRMTPNKTPTNGHKMAANGNGTGPKMNGGHRPPHNSAAQYYHDTRSLQRPRGHYGYIGRGAHGGGDRATYSLPRGRADQAQPDFYFMPSQRKHEGEVVRVYVDYRGQD</sequence>
<feature type="domain" description="DOMON" evidence="5">
    <location>
        <begin position="909"/>
        <end position="1032"/>
    </location>
</feature>
<dbReference type="EMBL" id="JBEDNZ010000025">
    <property type="protein sequence ID" value="KAL0811066.1"/>
    <property type="molecule type" value="Genomic_DNA"/>
</dbReference>
<dbReference type="Pfam" id="PF03351">
    <property type="entry name" value="DOMON"/>
    <property type="match status" value="2"/>
</dbReference>
<feature type="compositionally biased region" description="Basic and acidic residues" evidence="2">
    <location>
        <begin position="548"/>
        <end position="646"/>
    </location>
</feature>
<keyword evidence="1" id="KW-1015">Disulfide bond</keyword>
<feature type="compositionally biased region" description="Basic residues" evidence="2">
    <location>
        <begin position="492"/>
        <end position="506"/>
    </location>
</feature>
<dbReference type="EMBL" id="JBEDNZ010000025">
    <property type="protein sequence ID" value="KAL0811067.1"/>
    <property type="molecule type" value="Genomic_DNA"/>
</dbReference>
<dbReference type="InterPro" id="IPR000742">
    <property type="entry name" value="EGF"/>
</dbReference>
<evidence type="ECO:0000313" key="7">
    <source>
        <dbReference type="Proteomes" id="UP001549921"/>
    </source>
</evidence>
<feature type="compositionally biased region" description="Basic and acidic residues" evidence="2">
    <location>
        <begin position="314"/>
        <end position="350"/>
    </location>
</feature>
<evidence type="ECO:0000259" key="4">
    <source>
        <dbReference type="PROSITE" id="PS50026"/>
    </source>
</evidence>
<evidence type="ECO:0000256" key="1">
    <source>
        <dbReference type="PROSITE-ProRule" id="PRU00076"/>
    </source>
</evidence>
<feature type="compositionally biased region" description="Low complexity" evidence="2">
    <location>
        <begin position="451"/>
        <end position="466"/>
    </location>
</feature>
<dbReference type="PROSITE" id="PS50026">
    <property type="entry name" value="EGF_3"/>
    <property type="match status" value="1"/>
</dbReference>
<dbReference type="Gene3D" id="2.60.120.260">
    <property type="entry name" value="Galactose-binding domain-like"/>
    <property type="match status" value="1"/>
</dbReference>
<accession>A0ABD0SB26</accession>
<proteinExistence type="predicted"/>
<keyword evidence="3" id="KW-0812">Transmembrane</keyword>
<feature type="compositionally biased region" description="Basic and acidic residues" evidence="2">
    <location>
        <begin position="376"/>
        <end position="392"/>
    </location>
</feature>
<dbReference type="PROSITE" id="PS01186">
    <property type="entry name" value="EGF_2"/>
    <property type="match status" value="1"/>
</dbReference>
<dbReference type="PANTHER" id="PTHR46901:SF2">
    <property type="entry name" value="GH04942P"/>
    <property type="match status" value="1"/>
</dbReference>
<dbReference type="InterPro" id="IPR005018">
    <property type="entry name" value="DOMON_domain"/>
</dbReference>
<evidence type="ECO:0000313" key="6">
    <source>
        <dbReference type="EMBL" id="KAL0811067.1"/>
    </source>
</evidence>
<evidence type="ECO:0000256" key="2">
    <source>
        <dbReference type="SAM" id="MobiDB-lite"/>
    </source>
</evidence>
<feature type="compositionally biased region" description="Polar residues" evidence="2">
    <location>
        <begin position="430"/>
        <end position="442"/>
    </location>
</feature>